<evidence type="ECO:0000256" key="1">
    <source>
        <dbReference type="ARBA" id="ARBA00022485"/>
    </source>
</evidence>
<organism evidence="9 10">
    <name type="scientific">Nocardioides aquiterrae</name>
    <dbReference type="NCBI Taxonomy" id="203799"/>
    <lineage>
        <taxon>Bacteria</taxon>
        <taxon>Bacillati</taxon>
        <taxon>Actinomycetota</taxon>
        <taxon>Actinomycetes</taxon>
        <taxon>Propionibacteriales</taxon>
        <taxon>Nocardioidaceae</taxon>
        <taxon>Nocardioides</taxon>
    </lineage>
</organism>
<feature type="region of interest" description="Disordered" evidence="7">
    <location>
        <begin position="1"/>
        <end position="61"/>
    </location>
</feature>
<dbReference type="Gene3D" id="3.90.480.20">
    <property type="match status" value="1"/>
</dbReference>
<feature type="domain" description="Nitrite/Sulfite reductase ferredoxin-like" evidence="8">
    <location>
        <begin position="73"/>
        <end position="123"/>
    </location>
</feature>
<evidence type="ECO:0000256" key="3">
    <source>
        <dbReference type="ARBA" id="ARBA00022723"/>
    </source>
</evidence>
<dbReference type="InterPro" id="IPR036136">
    <property type="entry name" value="Nit/Sulf_reduc_fer-like_dom_sf"/>
</dbReference>
<name>A0ABN1UBC0_9ACTN</name>
<evidence type="ECO:0000313" key="10">
    <source>
        <dbReference type="Proteomes" id="UP001499979"/>
    </source>
</evidence>
<evidence type="ECO:0000259" key="8">
    <source>
        <dbReference type="Pfam" id="PF03460"/>
    </source>
</evidence>
<dbReference type="SUPFAM" id="SSF55124">
    <property type="entry name" value="Nitrite/Sulfite reductase N-terminal domain-like"/>
    <property type="match status" value="1"/>
</dbReference>
<dbReference type="InterPro" id="IPR051329">
    <property type="entry name" value="NIR_SIR_4Fe-4S"/>
</dbReference>
<comment type="caution">
    <text evidence="9">The sequence shown here is derived from an EMBL/GenBank/DDBJ whole genome shotgun (WGS) entry which is preliminary data.</text>
</comment>
<gene>
    <name evidence="9" type="ORF">GCM10009606_06570</name>
</gene>
<dbReference type="Pfam" id="PF03460">
    <property type="entry name" value="NIR_SIR_ferr"/>
    <property type="match status" value="1"/>
</dbReference>
<evidence type="ECO:0000256" key="6">
    <source>
        <dbReference type="ARBA" id="ARBA00023014"/>
    </source>
</evidence>
<reference evidence="9 10" key="1">
    <citation type="journal article" date="2019" name="Int. J. Syst. Evol. Microbiol.">
        <title>The Global Catalogue of Microorganisms (GCM) 10K type strain sequencing project: providing services to taxonomists for standard genome sequencing and annotation.</title>
        <authorList>
            <consortium name="The Broad Institute Genomics Platform"/>
            <consortium name="The Broad Institute Genome Sequencing Center for Infectious Disease"/>
            <person name="Wu L."/>
            <person name="Ma J."/>
        </authorList>
    </citation>
    <scope>NUCLEOTIDE SEQUENCE [LARGE SCALE GENOMIC DNA]</scope>
    <source>
        <strain evidence="9 10">JCM 11813</strain>
    </source>
</reference>
<dbReference type="PANTHER" id="PTHR32439">
    <property type="entry name" value="FERREDOXIN--NITRITE REDUCTASE, CHLOROPLASTIC"/>
    <property type="match status" value="1"/>
</dbReference>
<dbReference type="InterPro" id="IPR045854">
    <property type="entry name" value="NO2/SO3_Rdtase_4Fe4S_sf"/>
</dbReference>
<keyword evidence="2" id="KW-0349">Heme</keyword>
<dbReference type="SUPFAM" id="SSF56014">
    <property type="entry name" value="Nitrite and sulphite reductase 4Fe-4S domain-like"/>
    <property type="match status" value="1"/>
</dbReference>
<keyword evidence="6" id="KW-0411">Iron-sulfur</keyword>
<protein>
    <recommendedName>
        <fullName evidence="8">Nitrite/Sulfite reductase ferredoxin-like domain-containing protein</fullName>
    </recommendedName>
</protein>
<evidence type="ECO:0000256" key="4">
    <source>
        <dbReference type="ARBA" id="ARBA00023002"/>
    </source>
</evidence>
<dbReference type="Proteomes" id="UP001499979">
    <property type="component" value="Unassembled WGS sequence"/>
</dbReference>
<keyword evidence="5" id="KW-0408">Iron</keyword>
<dbReference type="InterPro" id="IPR005117">
    <property type="entry name" value="NiRdtase/SiRdtase_haem-b_fer"/>
</dbReference>
<dbReference type="PANTHER" id="PTHR32439:SF9">
    <property type="entry name" value="BLR3264 PROTEIN"/>
    <property type="match status" value="1"/>
</dbReference>
<proteinExistence type="predicted"/>
<evidence type="ECO:0000256" key="5">
    <source>
        <dbReference type="ARBA" id="ARBA00023004"/>
    </source>
</evidence>
<keyword evidence="4" id="KW-0560">Oxidoreductase</keyword>
<feature type="compositionally biased region" description="Basic and acidic residues" evidence="7">
    <location>
        <begin position="1"/>
        <end position="14"/>
    </location>
</feature>
<feature type="region of interest" description="Disordered" evidence="7">
    <location>
        <begin position="271"/>
        <end position="291"/>
    </location>
</feature>
<evidence type="ECO:0000313" key="9">
    <source>
        <dbReference type="EMBL" id="GAA1129433.1"/>
    </source>
</evidence>
<dbReference type="EMBL" id="BAAAJE010000002">
    <property type="protein sequence ID" value="GAA1129433.1"/>
    <property type="molecule type" value="Genomic_DNA"/>
</dbReference>
<evidence type="ECO:0000256" key="2">
    <source>
        <dbReference type="ARBA" id="ARBA00022617"/>
    </source>
</evidence>
<keyword evidence="10" id="KW-1185">Reference proteome</keyword>
<accession>A0ABN1UBC0</accession>
<keyword evidence="1" id="KW-0004">4Fe-4S</keyword>
<keyword evidence="3" id="KW-0479">Metal-binding</keyword>
<evidence type="ECO:0000256" key="7">
    <source>
        <dbReference type="SAM" id="MobiDB-lite"/>
    </source>
</evidence>
<sequence>MTGEARRHWGDLGRRLAPNDPESEDLLAPVATAARSEEDPATGSLARQVPPVTGSRTRTDRCPGALRPWEAADGLLVRLRLVGGRVSAQALRSLVEVAADHGDGRVHVTSRANLQVRALPGADGRLDPSVLAALERTGLLPTRTHERVRNVMVSPQTGLAGGLADLRPVAAQLDERLCADPDLATLPGRFLFVLDDGRGDLVSHTCDLGAVVLDPRAAQLRVGRRWGPVVPLGEAAARIAELAHEFVVRRGRGPTAPWHVEELRAPLTTVTEPDRRLPDEQGPLPYGAVPGGRHVEVPAAGLDRHDVRRITADVDHVIVTPWRGVLVPEEAR</sequence>